<reference evidence="2" key="1">
    <citation type="submission" date="2016-10" db="EMBL/GenBank/DDBJ databases">
        <authorList>
            <person name="Varghese N."/>
            <person name="Submissions S."/>
        </authorList>
    </citation>
    <scope>NUCLEOTIDE SEQUENCE [LARGE SCALE GENOMIC DNA]</scope>
    <source>
        <strain evidence="2">DSM 24767</strain>
    </source>
</reference>
<dbReference type="EMBL" id="FNLC01000001">
    <property type="protein sequence ID" value="SDQ43655.1"/>
    <property type="molecule type" value="Genomic_DNA"/>
</dbReference>
<accession>A0A1H1AVC0</accession>
<proteinExistence type="predicted"/>
<keyword evidence="2" id="KW-1185">Reference proteome</keyword>
<protein>
    <submittedName>
        <fullName evidence="1">Plastocyanin</fullName>
    </submittedName>
</protein>
<dbReference type="SUPFAM" id="SSF49503">
    <property type="entry name" value="Cupredoxins"/>
    <property type="match status" value="1"/>
</dbReference>
<evidence type="ECO:0000313" key="1">
    <source>
        <dbReference type="EMBL" id="SDQ43655.1"/>
    </source>
</evidence>
<organism evidence="1 2">
    <name type="scientific">Natronobacterium texcoconense</name>
    <dbReference type="NCBI Taxonomy" id="1095778"/>
    <lineage>
        <taxon>Archaea</taxon>
        <taxon>Methanobacteriati</taxon>
        <taxon>Methanobacteriota</taxon>
        <taxon>Stenosarchaea group</taxon>
        <taxon>Halobacteria</taxon>
        <taxon>Halobacteriales</taxon>
        <taxon>Natrialbaceae</taxon>
        <taxon>Natronobacterium</taxon>
    </lineage>
</organism>
<dbReference type="RefSeq" id="WP_244510181.1">
    <property type="nucleotide sequence ID" value="NZ_FNLC01000001.1"/>
</dbReference>
<dbReference type="Gene3D" id="2.60.40.420">
    <property type="entry name" value="Cupredoxins - blue copper proteins"/>
    <property type="match status" value="1"/>
</dbReference>
<dbReference type="Proteomes" id="UP000198848">
    <property type="component" value="Unassembled WGS sequence"/>
</dbReference>
<gene>
    <name evidence="1" type="ORF">SAMN04489842_0825</name>
</gene>
<evidence type="ECO:0000313" key="2">
    <source>
        <dbReference type="Proteomes" id="UP000198848"/>
    </source>
</evidence>
<dbReference type="InterPro" id="IPR008972">
    <property type="entry name" value="Cupredoxin"/>
</dbReference>
<name>A0A1H1AVC0_NATTX</name>
<dbReference type="PROSITE" id="PS51257">
    <property type="entry name" value="PROKAR_LIPOPROTEIN"/>
    <property type="match status" value="1"/>
</dbReference>
<dbReference type="AlphaFoldDB" id="A0A1H1AVC0"/>
<dbReference type="STRING" id="1095778.SAMN04489842_0825"/>
<sequence length="189" mass="20233">MNDLTRRNAIKLGAASGIAAIAGCLSDRFGDTGTSGDGDGTIGNPADEVVVDVVSTPNPAFESRLVHVNPGGTVTWDVKGHRHTVTAYHPDTYGPQRIPDGAEPWGSGTLSGNRDFEWTFEQEGIYDYTDTRTLCATHESLGAVGRVVVGWPDLEGQPATEHDDLELPGRASTVIQEIDNEMRAVLTEE</sequence>